<dbReference type="InterPro" id="IPR010359">
    <property type="entry name" value="IrrE_HExxH"/>
</dbReference>
<comment type="caution">
    <text evidence="2">The sequence shown here is derived from an EMBL/GenBank/DDBJ whole genome shotgun (WGS) entry which is preliminary data.</text>
</comment>
<reference evidence="2 3" key="1">
    <citation type="journal article" date="2016" name="Front. Microbiol.">
        <title>Comprehensive Phylogenetic Analysis of Bovine Non-aureus Staphylococci Species Based on Whole-Genome Sequencing.</title>
        <authorList>
            <person name="Naushad S."/>
            <person name="Barkema H.W."/>
            <person name="Luby C."/>
            <person name="Condas L.A."/>
            <person name="Nobrega D.B."/>
            <person name="Carson D.A."/>
            <person name="De Buck J."/>
        </authorList>
    </citation>
    <scope>NUCLEOTIDE SEQUENCE [LARGE SCALE GENOMIC DNA]</scope>
    <source>
        <strain evidence="2 3">SNUC 5336</strain>
    </source>
</reference>
<dbReference type="AlphaFoldDB" id="A0A974KXK4"/>
<evidence type="ECO:0000259" key="1">
    <source>
        <dbReference type="Pfam" id="PF06114"/>
    </source>
</evidence>
<dbReference type="RefSeq" id="WP_107640159.1">
    <property type="nucleotide sequence ID" value="NZ_PZHX01000010.1"/>
</dbReference>
<proteinExistence type="predicted"/>
<feature type="domain" description="IrrE N-terminal-like" evidence="1">
    <location>
        <begin position="46"/>
        <end position="136"/>
    </location>
</feature>
<accession>A0A974KXK4</accession>
<dbReference type="EMBL" id="PZHX01000010">
    <property type="protein sequence ID" value="PTK30782.1"/>
    <property type="molecule type" value="Genomic_DNA"/>
</dbReference>
<name>A0A974KXK4_STAHO</name>
<dbReference type="Gene3D" id="1.10.10.2910">
    <property type="match status" value="1"/>
</dbReference>
<evidence type="ECO:0000313" key="2">
    <source>
        <dbReference type="EMBL" id="PTK30782.1"/>
    </source>
</evidence>
<dbReference type="Pfam" id="PF06114">
    <property type="entry name" value="Peptidase_M78"/>
    <property type="match status" value="1"/>
</dbReference>
<protein>
    <recommendedName>
        <fullName evidence="1">IrrE N-terminal-like domain-containing protein</fullName>
    </recommendedName>
</protein>
<organism evidence="2 3">
    <name type="scientific">Staphylococcus hominis</name>
    <dbReference type="NCBI Taxonomy" id="1290"/>
    <lineage>
        <taxon>Bacteria</taxon>
        <taxon>Bacillati</taxon>
        <taxon>Bacillota</taxon>
        <taxon>Bacilli</taxon>
        <taxon>Bacillales</taxon>
        <taxon>Staphylococcaceae</taxon>
        <taxon>Staphylococcus</taxon>
    </lineage>
</organism>
<gene>
    <name evidence="2" type="ORF">BUZ51_06080</name>
</gene>
<sequence length="149" mass="17855">MNIEGKVNNLVNELTENDIEFSVDGISSYLGIFVMYNEHISCYLEYRNHSFIYIKKDDPRKMWEDFTHELGHYLLHDTDQRTTNNMMNYKQENEANKFSLLFRMPQQIIESYELFSEQDLMTFFNEMRSAARQRLTLLYNHYCATSSVS</sequence>
<dbReference type="Proteomes" id="UP000241540">
    <property type="component" value="Unassembled WGS sequence"/>
</dbReference>
<evidence type="ECO:0000313" key="3">
    <source>
        <dbReference type="Proteomes" id="UP000241540"/>
    </source>
</evidence>